<sequence>MSLGLRFATGLACSALLWVTGCVGPMACGPGGACGPVAVNACGGCGDCDGCGELYIDPWINEPADCMDPCDTCGNHTGGSCGKCRSVFTGFASIWGYRRDAGCTSCGSMTCGGGCCAFGGGALGGGPSDCDSGSCGGGCDSGCQSCGGSGGEAVHISTDLMPPSQYVESTPARTYQPRRTRQIFQPRGNVAHGAREGVEY</sequence>
<organism evidence="1 2">
    <name type="scientific">Rubripirellula lacrimiformis</name>
    <dbReference type="NCBI Taxonomy" id="1930273"/>
    <lineage>
        <taxon>Bacteria</taxon>
        <taxon>Pseudomonadati</taxon>
        <taxon>Planctomycetota</taxon>
        <taxon>Planctomycetia</taxon>
        <taxon>Pirellulales</taxon>
        <taxon>Pirellulaceae</taxon>
        <taxon>Rubripirellula</taxon>
    </lineage>
</organism>
<dbReference type="OrthoDB" id="285262at2"/>
<accession>A0A517N7Z9</accession>
<reference evidence="1 2" key="1">
    <citation type="submission" date="2019-02" db="EMBL/GenBank/DDBJ databases">
        <title>Deep-cultivation of Planctomycetes and their phenomic and genomic characterization uncovers novel biology.</title>
        <authorList>
            <person name="Wiegand S."/>
            <person name="Jogler M."/>
            <person name="Boedeker C."/>
            <person name="Pinto D."/>
            <person name="Vollmers J."/>
            <person name="Rivas-Marin E."/>
            <person name="Kohn T."/>
            <person name="Peeters S.H."/>
            <person name="Heuer A."/>
            <person name="Rast P."/>
            <person name="Oberbeckmann S."/>
            <person name="Bunk B."/>
            <person name="Jeske O."/>
            <person name="Meyerdierks A."/>
            <person name="Storesund J.E."/>
            <person name="Kallscheuer N."/>
            <person name="Luecker S."/>
            <person name="Lage O.M."/>
            <person name="Pohl T."/>
            <person name="Merkel B.J."/>
            <person name="Hornburger P."/>
            <person name="Mueller R.-W."/>
            <person name="Bruemmer F."/>
            <person name="Labrenz M."/>
            <person name="Spormann A.M."/>
            <person name="Op den Camp H."/>
            <person name="Overmann J."/>
            <person name="Amann R."/>
            <person name="Jetten M.S.M."/>
            <person name="Mascher T."/>
            <person name="Medema M.H."/>
            <person name="Devos D.P."/>
            <person name="Kaster A.-K."/>
            <person name="Ovreas L."/>
            <person name="Rohde M."/>
            <person name="Galperin M.Y."/>
            <person name="Jogler C."/>
        </authorList>
    </citation>
    <scope>NUCLEOTIDE SEQUENCE [LARGE SCALE GENOMIC DNA]</scope>
    <source>
        <strain evidence="1 2">K22_7</strain>
    </source>
</reference>
<evidence type="ECO:0000313" key="2">
    <source>
        <dbReference type="Proteomes" id="UP000318538"/>
    </source>
</evidence>
<dbReference type="AlphaFoldDB" id="A0A517N7Z9"/>
<protein>
    <submittedName>
        <fullName evidence="1">Uncharacterized protein</fullName>
    </submittedName>
</protein>
<dbReference type="PROSITE" id="PS51257">
    <property type="entry name" value="PROKAR_LIPOPROTEIN"/>
    <property type="match status" value="1"/>
</dbReference>
<evidence type="ECO:0000313" key="1">
    <source>
        <dbReference type="EMBL" id="QDT03252.1"/>
    </source>
</evidence>
<dbReference type="Proteomes" id="UP000318538">
    <property type="component" value="Chromosome"/>
</dbReference>
<dbReference type="KEGG" id="rlc:K227x_16340"/>
<name>A0A517N7Z9_9BACT</name>
<dbReference type="RefSeq" id="WP_145168979.1">
    <property type="nucleotide sequence ID" value="NZ_CP036525.1"/>
</dbReference>
<keyword evidence="2" id="KW-1185">Reference proteome</keyword>
<proteinExistence type="predicted"/>
<dbReference type="EMBL" id="CP036525">
    <property type="protein sequence ID" value="QDT03252.1"/>
    <property type="molecule type" value="Genomic_DNA"/>
</dbReference>
<gene>
    <name evidence="1" type="ORF">K227x_16340</name>
</gene>